<accession>A0A8X6TSD3</accession>
<feature type="transmembrane region" description="Helical" evidence="1">
    <location>
        <begin position="396"/>
        <end position="411"/>
    </location>
</feature>
<comment type="caution">
    <text evidence="2">The sequence shown here is derived from an EMBL/GenBank/DDBJ whole genome shotgun (WGS) entry which is preliminary data.</text>
</comment>
<proteinExistence type="predicted"/>
<feature type="transmembrane region" description="Helical" evidence="1">
    <location>
        <begin position="210"/>
        <end position="241"/>
    </location>
</feature>
<feature type="transmembrane region" description="Helical" evidence="1">
    <location>
        <begin position="112"/>
        <end position="130"/>
    </location>
</feature>
<feature type="transmembrane region" description="Helical" evidence="1">
    <location>
        <begin position="79"/>
        <end position="100"/>
    </location>
</feature>
<evidence type="ECO:0000313" key="2">
    <source>
        <dbReference type="EMBL" id="GFT45388.1"/>
    </source>
</evidence>
<keyword evidence="1" id="KW-0472">Membrane</keyword>
<evidence type="ECO:0008006" key="4">
    <source>
        <dbReference type="Google" id="ProtNLM"/>
    </source>
</evidence>
<keyword evidence="3" id="KW-1185">Reference proteome</keyword>
<gene>
    <name evidence="2" type="primary">AVEN_121620_1</name>
    <name evidence="2" type="ORF">NPIL_462791</name>
</gene>
<evidence type="ECO:0000256" key="1">
    <source>
        <dbReference type="SAM" id="Phobius"/>
    </source>
</evidence>
<evidence type="ECO:0000313" key="3">
    <source>
        <dbReference type="Proteomes" id="UP000887013"/>
    </source>
</evidence>
<feature type="transmembrane region" description="Helical" evidence="1">
    <location>
        <begin position="283"/>
        <end position="308"/>
    </location>
</feature>
<organism evidence="2 3">
    <name type="scientific">Nephila pilipes</name>
    <name type="common">Giant wood spider</name>
    <name type="synonym">Nephila maculata</name>
    <dbReference type="NCBI Taxonomy" id="299642"/>
    <lineage>
        <taxon>Eukaryota</taxon>
        <taxon>Metazoa</taxon>
        <taxon>Ecdysozoa</taxon>
        <taxon>Arthropoda</taxon>
        <taxon>Chelicerata</taxon>
        <taxon>Arachnida</taxon>
        <taxon>Araneae</taxon>
        <taxon>Araneomorphae</taxon>
        <taxon>Entelegynae</taxon>
        <taxon>Araneoidea</taxon>
        <taxon>Nephilidae</taxon>
        <taxon>Nephila</taxon>
    </lineage>
</organism>
<sequence>MYGRIRKNKRNHISLYNQTGKVAPLIPMKEDNKDKRNSELFRQMHPLLIAFLFAGLDLRPKCTRGSGTNVTHRERFIKISIAIINIISWVFALLTIYGTVWIKESMPTKHIIVYQFVEILTIFLKSMLYWRCKNIVSTLKHLSHAYDKIKHNSRNRNKGVISVLVVVYPGFYIVSYGLVISSFVVKGEIQFMYFVRRRYSNVIPTTLPPYVYYLLGIIDFLLFSVNNLSTCLFIILILFVCTTLSQILQDYFKSINSLGATFEVLQKRHIAVMNTVKKVDKCLSFPIFILLGLHILLLFFIVAFFNWVASWEHNLSELEMYYYVVFIVYSIQYFVTTSVAAKVHENVQNIKIEAGKISSRPSKLTAVEQILLIAKINSHSNICLTVWGFLNITKNFVFSSFGVLLTFGVLFKDL</sequence>
<dbReference type="OrthoDB" id="6436144at2759"/>
<dbReference type="Proteomes" id="UP000887013">
    <property type="component" value="Unassembled WGS sequence"/>
</dbReference>
<keyword evidence="1" id="KW-1133">Transmembrane helix</keyword>
<protein>
    <recommendedName>
        <fullName evidence="4">Gustatory receptor</fullName>
    </recommendedName>
</protein>
<dbReference type="EMBL" id="BMAW01015752">
    <property type="protein sequence ID" value="GFT45388.1"/>
    <property type="molecule type" value="Genomic_DNA"/>
</dbReference>
<feature type="transmembrane region" description="Helical" evidence="1">
    <location>
        <begin position="160"/>
        <end position="185"/>
    </location>
</feature>
<reference evidence="2" key="1">
    <citation type="submission" date="2020-08" db="EMBL/GenBank/DDBJ databases">
        <title>Multicomponent nature underlies the extraordinary mechanical properties of spider dragline silk.</title>
        <authorList>
            <person name="Kono N."/>
            <person name="Nakamura H."/>
            <person name="Mori M."/>
            <person name="Yoshida Y."/>
            <person name="Ohtoshi R."/>
            <person name="Malay A.D."/>
            <person name="Moran D.A.P."/>
            <person name="Tomita M."/>
            <person name="Numata K."/>
            <person name="Arakawa K."/>
        </authorList>
    </citation>
    <scope>NUCLEOTIDE SEQUENCE</scope>
</reference>
<dbReference type="AlphaFoldDB" id="A0A8X6TSD3"/>
<keyword evidence="1" id="KW-0812">Transmembrane</keyword>
<feature type="transmembrane region" description="Helical" evidence="1">
    <location>
        <begin position="320"/>
        <end position="341"/>
    </location>
</feature>
<name>A0A8X6TSD3_NEPPI</name>